<keyword evidence="3" id="KW-1185">Reference proteome</keyword>
<name>A0A3N4P5G9_9GAMM</name>
<reference evidence="2 3" key="1">
    <citation type="submission" date="2018-11" db="EMBL/GenBank/DDBJ databases">
        <title>Whole genome sequencing of Pantoea sp. RIT388.</title>
        <authorList>
            <person name="Gan H.M."/>
            <person name="Hudson A.O."/>
        </authorList>
    </citation>
    <scope>NUCLEOTIDE SEQUENCE [LARGE SCALE GENOMIC DNA]</scope>
    <source>
        <strain evidence="2 3">RIT388</strain>
    </source>
</reference>
<dbReference type="AlphaFoldDB" id="A0A3N4P5G9"/>
<dbReference type="RefSeq" id="WP_123798756.1">
    <property type="nucleotide sequence ID" value="NZ_RMVG01000002.1"/>
</dbReference>
<proteinExistence type="predicted"/>
<dbReference type="OrthoDB" id="6504753at2"/>
<comment type="caution">
    <text evidence="2">The sequence shown here is derived from an EMBL/GenBank/DDBJ whole genome shotgun (WGS) entry which is preliminary data.</text>
</comment>
<dbReference type="EMBL" id="RMVG01000002">
    <property type="protein sequence ID" value="RPE03526.1"/>
    <property type="molecule type" value="Genomic_DNA"/>
</dbReference>
<keyword evidence="1" id="KW-0472">Membrane</keyword>
<dbReference type="Proteomes" id="UP000281332">
    <property type="component" value="Unassembled WGS sequence"/>
</dbReference>
<feature type="transmembrane region" description="Helical" evidence="1">
    <location>
        <begin position="26"/>
        <end position="46"/>
    </location>
</feature>
<organism evidence="2 3">
    <name type="scientific">Candidatus Pantoea deserta</name>
    <dbReference type="NCBI Taxonomy" id="1869313"/>
    <lineage>
        <taxon>Bacteria</taxon>
        <taxon>Pseudomonadati</taxon>
        <taxon>Pseudomonadota</taxon>
        <taxon>Gammaproteobacteria</taxon>
        <taxon>Enterobacterales</taxon>
        <taxon>Erwiniaceae</taxon>
        <taxon>Pantoea</taxon>
    </lineage>
</organism>
<gene>
    <name evidence="2" type="ORF">BBB56_03275</name>
</gene>
<keyword evidence="1" id="KW-0812">Transmembrane</keyword>
<evidence type="ECO:0000313" key="3">
    <source>
        <dbReference type="Proteomes" id="UP000281332"/>
    </source>
</evidence>
<accession>A0A3N4P5G9</accession>
<evidence type="ECO:0000256" key="1">
    <source>
        <dbReference type="SAM" id="Phobius"/>
    </source>
</evidence>
<evidence type="ECO:0000313" key="2">
    <source>
        <dbReference type="EMBL" id="RPE03526.1"/>
    </source>
</evidence>
<sequence>MAEDENQSRRYPVNESMPWQRLEWHIQRGGFVLLLLLVLAGAAGVFSKGWLSNQRVASADNRLSVDYERFGRRESNMDMTLRLRQLRGDYYEIRLSGPQLDDIQLQTLQPQPDDAWSTQDSLVLRWHRRADQQDATVWIGTQPQDFGRYHFTVALDDASRAQFSQFIYP</sequence>
<keyword evidence="1" id="KW-1133">Transmembrane helix</keyword>
<protein>
    <submittedName>
        <fullName evidence="2">Uncharacterized protein</fullName>
    </submittedName>
</protein>